<dbReference type="VEuPathDB" id="TriTrypDB:TEOVI_000439200"/>
<evidence type="ECO:0000313" key="1">
    <source>
        <dbReference type="EMBL" id="SCU72808.1"/>
    </source>
</evidence>
<dbReference type="Proteomes" id="UP000195570">
    <property type="component" value="Unassembled WGS sequence"/>
</dbReference>
<dbReference type="EMBL" id="CZPT02001910">
    <property type="protein sequence ID" value="SCU72808.1"/>
    <property type="molecule type" value="Genomic_DNA"/>
</dbReference>
<evidence type="ECO:0000313" key="2">
    <source>
        <dbReference type="Proteomes" id="UP000195570"/>
    </source>
</evidence>
<dbReference type="PANTHER" id="PTHR38828">
    <property type="match status" value="1"/>
</dbReference>
<dbReference type="InterPro" id="IPR039963">
    <property type="entry name" value="Unchar_22kDa"/>
</dbReference>
<proteinExistence type="predicted"/>
<dbReference type="PANTHER" id="PTHR38828:SF1">
    <property type="match status" value="1"/>
</dbReference>
<dbReference type="RefSeq" id="XP_067083268.1">
    <property type="nucleotide sequence ID" value="XM_067227167.1"/>
</dbReference>
<name>A0A1G4IJU4_TRYEQ</name>
<sequence length="191" mass="22449">MEDEPTQILLTREQLERSVERLSKPHSREVNLKPLCKSVRLPQEARERSIKHLYNDSMEHKERRLREIEQSLNAEIEKYHAGKPKLDSADTEGLVSRLYNESIQRKNDNLRQLFEHQVSLSRPKEKKLKKAEQQEFVTRLYQGGMEHNRKKHIALFEEHVLAREPKMAQRSPEDLEIACSKLTSGKSVTDD</sequence>
<dbReference type="AlphaFoldDB" id="A0A1G4IJU4"/>
<reference evidence="1" key="1">
    <citation type="submission" date="2016-09" db="EMBL/GenBank/DDBJ databases">
        <authorList>
            <person name="Hebert L."/>
            <person name="Moumen B."/>
        </authorList>
    </citation>
    <scope>NUCLEOTIDE SEQUENCE [LARGE SCALE GENOMIC DNA]</scope>
    <source>
        <strain evidence="1">OVI</strain>
    </source>
</reference>
<keyword evidence="2" id="KW-1185">Reference proteome</keyword>
<dbReference type="GeneID" id="92378332"/>
<gene>
    <name evidence="1" type="ORF">TEOVI_000439200</name>
</gene>
<organism evidence="1 2">
    <name type="scientific">Trypanosoma equiperdum</name>
    <dbReference type="NCBI Taxonomy" id="5694"/>
    <lineage>
        <taxon>Eukaryota</taxon>
        <taxon>Discoba</taxon>
        <taxon>Euglenozoa</taxon>
        <taxon>Kinetoplastea</taxon>
        <taxon>Metakinetoplastina</taxon>
        <taxon>Trypanosomatida</taxon>
        <taxon>Trypanosomatidae</taxon>
        <taxon>Trypanosoma</taxon>
    </lineage>
</organism>
<protein>
    <submittedName>
        <fullName evidence="1">Uncharacterized protein</fullName>
    </submittedName>
</protein>
<comment type="caution">
    <text evidence="1">The sequence shown here is derived from an EMBL/GenBank/DDBJ whole genome shotgun (WGS) entry which is preliminary data.</text>
</comment>
<accession>A0A1G4IJU4</accession>